<proteinExistence type="predicted"/>
<dbReference type="Proteomes" id="UP000658690">
    <property type="component" value="Unassembled WGS sequence"/>
</dbReference>
<dbReference type="RefSeq" id="WP_171693008.1">
    <property type="nucleotide sequence ID" value="NZ_WHOC01000161.1"/>
</dbReference>
<comment type="caution">
    <text evidence="1">The sequence shown here is derived from an EMBL/GenBank/DDBJ whole genome shotgun (WGS) entry which is preliminary data.</text>
</comment>
<dbReference type="InterPro" id="IPR032585">
    <property type="entry name" value="DUF4912"/>
</dbReference>
<protein>
    <submittedName>
        <fullName evidence="1">DUF4912 domain-containing protein</fullName>
    </submittedName>
</protein>
<keyword evidence="2" id="KW-1185">Reference proteome</keyword>
<evidence type="ECO:0000313" key="1">
    <source>
        <dbReference type="EMBL" id="NOU90192.1"/>
    </source>
</evidence>
<evidence type="ECO:0000313" key="2">
    <source>
        <dbReference type="Proteomes" id="UP000658690"/>
    </source>
</evidence>
<dbReference type="EMBL" id="WHOC01000161">
    <property type="protein sequence ID" value="NOU90192.1"/>
    <property type="molecule type" value="Genomic_DNA"/>
</dbReference>
<organism evidence="1 2">
    <name type="scientific">Paenibacillus germinis</name>
    <dbReference type="NCBI Taxonomy" id="2654979"/>
    <lineage>
        <taxon>Bacteria</taxon>
        <taxon>Bacillati</taxon>
        <taxon>Bacillota</taxon>
        <taxon>Bacilli</taxon>
        <taxon>Bacillales</taxon>
        <taxon>Paenibacillaceae</taxon>
        <taxon>Paenibacillus</taxon>
    </lineage>
</organism>
<dbReference type="Pfam" id="PF16258">
    <property type="entry name" value="DUF4912"/>
    <property type="match status" value="1"/>
</dbReference>
<sequence length="169" mass="19934">MKALPTAGFEVPNRYNKDILHLMIVDAHSLYVYWEISDRRRWLVSQHFECDYALMPKVIRLYDVTSLYFNGSNAHGYWDVTTTSEANNWYLHHLAAGRTYLVDIGTYTWEHEFIPLLRSNCVVTPNVTETRWGEPMQTVVPEAPADERVHNRIQPYFFENIKAYSPYVR</sequence>
<reference evidence="1 2" key="1">
    <citation type="submission" date="2019-10" db="EMBL/GenBank/DDBJ databases">
        <title>Description of Paenibacillus choica sp. nov.</title>
        <authorList>
            <person name="Carlier A."/>
            <person name="Qi S."/>
        </authorList>
    </citation>
    <scope>NUCLEOTIDE SEQUENCE [LARGE SCALE GENOMIC DNA]</scope>
    <source>
        <strain evidence="1 2">LMG 31460</strain>
    </source>
</reference>
<name>A0ABX1ZAQ5_9BACL</name>
<accession>A0ABX1ZAQ5</accession>
<gene>
    <name evidence="1" type="ORF">GC102_31270</name>
</gene>